<accession>A0A345XWK5</accession>
<feature type="compositionally biased region" description="Low complexity" evidence="1">
    <location>
        <begin position="1"/>
        <end position="14"/>
    </location>
</feature>
<reference evidence="3 4" key="1">
    <citation type="submission" date="2018-07" db="EMBL/GenBank/DDBJ databases">
        <title>Draft genome of the type strain Streptomyces armeniacus ATCC 15676.</title>
        <authorList>
            <person name="Labana P."/>
            <person name="Gosse J.T."/>
            <person name="Boddy C.N."/>
        </authorList>
    </citation>
    <scope>NUCLEOTIDE SEQUENCE [LARGE SCALE GENOMIC DNA]</scope>
    <source>
        <strain evidence="3 4">ATCC 15676</strain>
    </source>
</reference>
<feature type="transmembrane region" description="Helical" evidence="2">
    <location>
        <begin position="147"/>
        <end position="166"/>
    </location>
</feature>
<organism evidence="3 4">
    <name type="scientific">Streptomyces armeniacus</name>
    <dbReference type="NCBI Taxonomy" id="83291"/>
    <lineage>
        <taxon>Bacteria</taxon>
        <taxon>Bacillati</taxon>
        <taxon>Actinomycetota</taxon>
        <taxon>Actinomycetes</taxon>
        <taxon>Kitasatosporales</taxon>
        <taxon>Streptomycetaceae</taxon>
        <taxon>Streptomyces</taxon>
    </lineage>
</organism>
<dbReference type="InterPro" id="IPR021215">
    <property type="entry name" value="DUF2752"/>
</dbReference>
<name>A0A345XWK5_9ACTN</name>
<sequence>MSDPTEPTGPAGPRGAPGPYGGSGPYADRGPYEDRRGPLVRLAAPAVALVTVGAAVAFVGAVDPNRPGRYPACPLLQLTGIYCPGCGGLRTAHAVAHGDLVAALGANALVVAAFLVFAAVWLRWSWAALRRRPVLSLGALSPVRPRVVHWWVLGGLVLVFSVVRNLPLGAALAP</sequence>
<evidence type="ECO:0000256" key="2">
    <source>
        <dbReference type="SAM" id="Phobius"/>
    </source>
</evidence>
<dbReference type="AlphaFoldDB" id="A0A345XWK5"/>
<keyword evidence="2" id="KW-1133">Transmembrane helix</keyword>
<keyword evidence="4" id="KW-1185">Reference proteome</keyword>
<feature type="transmembrane region" description="Helical" evidence="2">
    <location>
        <begin position="100"/>
        <end position="126"/>
    </location>
</feature>
<evidence type="ECO:0000313" key="4">
    <source>
        <dbReference type="Proteomes" id="UP000254425"/>
    </source>
</evidence>
<dbReference type="Pfam" id="PF10825">
    <property type="entry name" value="DUF2752"/>
    <property type="match status" value="1"/>
</dbReference>
<keyword evidence="2" id="KW-0812">Transmembrane</keyword>
<feature type="transmembrane region" description="Helical" evidence="2">
    <location>
        <begin position="39"/>
        <end position="62"/>
    </location>
</feature>
<gene>
    <name evidence="3" type="ORF">DVA86_28850</name>
</gene>
<feature type="region of interest" description="Disordered" evidence="1">
    <location>
        <begin position="1"/>
        <end position="28"/>
    </location>
</feature>
<dbReference type="Proteomes" id="UP000254425">
    <property type="component" value="Chromosome"/>
</dbReference>
<protein>
    <submittedName>
        <fullName evidence="3">DUF2752 domain-containing protein</fullName>
    </submittedName>
</protein>
<keyword evidence="2" id="KW-0472">Membrane</keyword>
<proteinExistence type="predicted"/>
<evidence type="ECO:0000256" key="1">
    <source>
        <dbReference type="SAM" id="MobiDB-lite"/>
    </source>
</evidence>
<evidence type="ECO:0000313" key="3">
    <source>
        <dbReference type="EMBL" id="AXK36021.1"/>
    </source>
</evidence>
<dbReference type="RefSeq" id="WP_208882655.1">
    <property type="nucleotide sequence ID" value="NZ_CP031320.1"/>
</dbReference>
<dbReference type="KEGG" id="sarm:DVA86_28850"/>
<dbReference type="EMBL" id="CP031320">
    <property type="protein sequence ID" value="AXK36021.1"/>
    <property type="molecule type" value="Genomic_DNA"/>
</dbReference>